<dbReference type="InterPro" id="IPR005107">
    <property type="entry name" value="CO_DH_flav_C"/>
</dbReference>
<evidence type="ECO:0000313" key="6">
    <source>
        <dbReference type="Proteomes" id="UP000660021"/>
    </source>
</evidence>
<dbReference type="PANTHER" id="PTHR42659">
    <property type="entry name" value="XANTHINE DEHYDROGENASE SUBUNIT C-RELATED"/>
    <property type="match status" value="1"/>
</dbReference>
<gene>
    <name evidence="5" type="ORF">H8S34_00035</name>
</gene>
<keyword evidence="1" id="KW-0285">Flavoprotein</keyword>
<dbReference type="Gene3D" id="3.30.465.10">
    <property type="match status" value="1"/>
</dbReference>
<evidence type="ECO:0000259" key="4">
    <source>
        <dbReference type="PROSITE" id="PS51387"/>
    </source>
</evidence>
<dbReference type="InterPro" id="IPR016169">
    <property type="entry name" value="FAD-bd_PCMH_sub2"/>
</dbReference>
<evidence type="ECO:0000256" key="3">
    <source>
        <dbReference type="ARBA" id="ARBA00023002"/>
    </source>
</evidence>
<keyword evidence="2" id="KW-0274">FAD</keyword>
<dbReference type="Pfam" id="PF00941">
    <property type="entry name" value="FAD_binding_5"/>
    <property type="match status" value="1"/>
</dbReference>
<dbReference type="InterPro" id="IPR002346">
    <property type="entry name" value="Mopterin_DH_FAD-bd"/>
</dbReference>
<name>A0ABR7HNX7_9FIRM</name>
<accession>A0ABR7HNX7</accession>
<dbReference type="InterPro" id="IPR016166">
    <property type="entry name" value="FAD-bd_PCMH"/>
</dbReference>
<organism evidence="5 6">
    <name type="scientific">Pseudoflavonifractor hominis</name>
    <dbReference type="NCBI Taxonomy" id="2763059"/>
    <lineage>
        <taxon>Bacteria</taxon>
        <taxon>Bacillati</taxon>
        <taxon>Bacillota</taxon>
        <taxon>Clostridia</taxon>
        <taxon>Eubacteriales</taxon>
        <taxon>Oscillospiraceae</taxon>
        <taxon>Pseudoflavonifractor</taxon>
    </lineage>
</organism>
<dbReference type="Proteomes" id="UP000660021">
    <property type="component" value="Unassembled WGS sequence"/>
</dbReference>
<proteinExistence type="predicted"/>
<dbReference type="Pfam" id="PF03450">
    <property type="entry name" value="CO_deh_flav_C"/>
    <property type="match status" value="1"/>
</dbReference>
<evidence type="ECO:0000256" key="1">
    <source>
        <dbReference type="ARBA" id="ARBA00022630"/>
    </source>
</evidence>
<dbReference type="RefSeq" id="WP_101693337.1">
    <property type="nucleotide sequence ID" value="NZ_JACOPR010000001.1"/>
</dbReference>
<dbReference type="InterPro" id="IPR036683">
    <property type="entry name" value="CO_DH_flav_C_dom_sf"/>
</dbReference>
<dbReference type="SUPFAM" id="SSF56176">
    <property type="entry name" value="FAD-binding/transporter-associated domain-like"/>
    <property type="match status" value="1"/>
</dbReference>
<evidence type="ECO:0000256" key="2">
    <source>
        <dbReference type="ARBA" id="ARBA00022827"/>
    </source>
</evidence>
<feature type="domain" description="FAD-binding PCMH-type" evidence="4">
    <location>
        <begin position="1"/>
        <end position="182"/>
    </location>
</feature>
<dbReference type="InterPro" id="IPR051312">
    <property type="entry name" value="Diverse_Substr_Oxidored"/>
</dbReference>
<keyword evidence="3" id="KW-0560">Oxidoreductase</keyword>
<sequence>MREYRFFAPDDFQALFETVSAQQGAQIKFLAGGTDLVPRINMERDQIPYEEKPPMALISLAKLGLGGIREEGEAICIGAMTTITQIQDSTLLRDKIPVLCQAADLMAGFAVRNTATLGGNIMNASPAADTLPALLVLGAQLTLQGPSGERKVPLAEFFTGPGKTVAAADEVLTQITVFPGTGHANFQKLGRRAAETLSVVNAAAYIEQSGGVCTAARIAVGSAAPTVKLCEAAAQALVGKPLDDAAVERAAGLVNQALSPIDDIRSTAWYRMETAPVLVRRAILAAAGMADQA</sequence>
<reference evidence="5 6" key="1">
    <citation type="submission" date="2020-08" db="EMBL/GenBank/DDBJ databases">
        <title>Genome public.</title>
        <authorList>
            <person name="Liu C."/>
            <person name="Sun Q."/>
        </authorList>
    </citation>
    <scope>NUCLEOTIDE SEQUENCE [LARGE SCALE GENOMIC DNA]</scope>
    <source>
        <strain evidence="5 6">New-38</strain>
    </source>
</reference>
<dbReference type="Gene3D" id="3.30.390.50">
    <property type="entry name" value="CO dehydrogenase flavoprotein, C-terminal domain"/>
    <property type="match status" value="1"/>
</dbReference>
<dbReference type="SUPFAM" id="SSF55447">
    <property type="entry name" value="CO dehydrogenase flavoprotein C-terminal domain-like"/>
    <property type="match status" value="1"/>
</dbReference>
<evidence type="ECO:0000313" key="5">
    <source>
        <dbReference type="EMBL" id="MBC5729225.1"/>
    </source>
</evidence>
<comment type="caution">
    <text evidence="5">The sequence shown here is derived from an EMBL/GenBank/DDBJ whole genome shotgun (WGS) entry which is preliminary data.</text>
</comment>
<dbReference type="InterPro" id="IPR036318">
    <property type="entry name" value="FAD-bd_PCMH-like_sf"/>
</dbReference>
<keyword evidence="6" id="KW-1185">Reference proteome</keyword>
<dbReference type="SMART" id="SM01092">
    <property type="entry name" value="CO_deh_flav_C"/>
    <property type="match status" value="1"/>
</dbReference>
<dbReference type="PANTHER" id="PTHR42659:SF2">
    <property type="entry name" value="XANTHINE DEHYDROGENASE SUBUNIT C-RELATED"/>
    <property type="match status" value="1"/>
</dbReference>
<dbReference type="EMBL" id="JACOPR010000001">
    <property type="protein sequence ID" value="MBC5729225.1"/>
    <property type="molecule type" value="Genomic_DNA"/>
</dbReference>
<protein>
    <submittedName>
        <fullName evidence="5">Xanthine dehydrogenase family protein subunit M</fullName>
    </submittedName>
</protein>
<dbReference type="PROSITE" id="PS51387">
    <property type="entry name" value="FAD_PCMH"/>
    <property type="match status" value="1"/>
</dbReference>